<feature type="transmembrane region" description="Helical" evidence="1">
    <location>
        <begin position="521"/>
        <end position="547"/>
    </location>
</feature>
<keyword evidence="1" id="KW-0472">Membrane</keyword>
<keyword evidence="1" id="KW-0812">Transmembrane</keyword>
<evidence type="ECO:0000256" key="1">
    <source>
        <dbReference type="SAM" id="Phobius"/>
    </source>
</evidence>
<name>L8GGK8_ACACF</name>
<evidence type="ECO:0000256" key="2">
    <source>
        <dbReference type="SAM" id="SignalP"/>
    </source>
</evidence>
<proteinExistence type="predicted"/>
<feature type="signal peptide" evidence="2">
    <location>
        <begin position="1"/>
        <end position="20"/>
    </location>
</feature>
<reference evidence="3 4" key="1">
    <citation type="journal article" date="2013" name="Genome Biol.">
        <title>Genome of Acanthamoeba castellanii highlights extensive lateral gene transfer and early evolution of tyrosine kinase signaling.</title>
        <authorList>
            <person name="Clarke M."/>
            <person name="Lohan A.J."/>
            <person name="Liu B."/>
            <person name="Lagkouvardos I."/>
            <person name="Roy S."/>
            <person name="Zafar N."/>
            <person name="Bertelli C."/>
            <person name="Schilde C."/>
            <person name="Kianianmomeni A."/>
            <person name="Burglin T.R."/>
            <person name="Frech C."/>
            <person name="Turcotte B."/>
            <person name="Kopec K.O."/>
            <person name="Synnott J.M."/>
            <person name="Choo C."/>
            <person name="Paponov I."/>
            <person name="Finkler A."/>
            <person name="Soon Heng Tan C."/>
            <person name="Hutchins A.P."/>
            <person name="Weinmeier T."/>
            <person name="Rattei T."/>
            <person name="Chu J.S."/>
            <person name="Gimenez G."/>
            <person name="Irimia M."/>
            <person name="Rigden D.J."/>
            <person name="Fitzpatrick D.A."/>
            <person name="Lorenzo-Morales J."/>
            <person name="Bateman A."/>
            <person name="Chiu C.H."/>
            <person name="Tang P."/>
            <person name="Hegemann P."/>
            <person name="Fromm H."/>
            <person name="Raoult D."/>
            <person name="Greub G."/>
            <person name="Miranda-Saavedra D."/>
            <person name="Chen N."/>
            <person name="Nash P."/>
            <person name="Ginger M.L."/>
            <person name="Horn M."/>
            <person name="Schaap P."/>
            <person name="Caler L."/>
            <person name="Loftus B."/>
        </authorList>
    </citation>
    <scope>NUCLEOTIDE SEQUENCE [LARGE SCALE GENOMIC DNA]</scope>
    <source>
        <strain evidence="3 4">Neff</strain>
    </source>
</reference>
<sequence>MFTPFLLFFLLSAYSPLSSCGRSQTFGTPPCTLTLSQTKVSDGPALVEYKGVLVAGSQQVLQAVLQFPDVFVNSEAGGQFIWELETDSAPTCNLPDYLTEDYYQGPSLAYHYSLAHHLDHSNAYHLHYFLAHHIAHSFAYHLDHSFAHHIAHSLAHHIHHTFAHHIAFSLAHHIAHSFAYHLDHSFTHHLYYSLATYLDHSLAHHFYNTFAHHIAHSFAYHLDHTFTHHIAHSLAHHLYHTFAHHIAFSLAHHIAHSFAYHLRYSLSYYLDHCLTYHLYNSFTHCFDVGHGNSLSDTFCLDVRHDPVSDTVPRLRRTTTQSSDELTTYTFTGQVDDITSVSQSFTFHQNRTAEDFAGLAYEVGASTVKWSIRLENIAELLRGPQRVTMRYSLDSVFASGAGGAAATEAGFDTRWAPERRNHTPRRNVTTYYLTLNRPSGRVVARVEVFDLALVDGDTAAHLRPIAHAIRLRPAASGVRAGFMLELAFPYYNDTLAYDPAIGMGTLLNRDDGKGGSGDNSAMVIGVAVAVPLAIVGVVVVIIFGVVVGMRRQKATAAMERAINFDSNCYVNSQVL</sequence>
<dbReference type="AlphaFoldDB" id="L8GGK8"/>
<evidence type="ECO:0000313" key="3">
    <source>
        <dbReference type="EMBL" id="ELR12210.1"/>
    </source>
</evidence>
<dbReference type="GeneID" id="14912689"/>
<dbReference type="KEGG" id="acan:ACA1_033580"/>
<dbReference type="Proteomes" id="UP000011083">
    <property type="component" value="Unassembled WGS sequence"/>
</dbReference>
<keyword evidence="1" id="KW-1133">Transmembrane helix</keyword>
<protein>
    <submittedName>
        <fullName evidence="3">Uncharacterized protein</fullName>
    </submittedName>
</protein>
<gene>
    <name evidence="3" type="ORF">ACA1_033580</name>
</gene>
<feature type="chain" id="PRO_5003989743" evidence="2">
    <location>
        <begin position="21"/>
        <end position="574"/>
    </location>
</feature>
<organism evidence="3 4">
    <name type="scientific">Acanthamoeba castellanii (strain ATCC 30010 / Neff)</name>
    <dbReference type="NCBI Taxonomy" id="1257118"/>
    <lineage>
        <taxon>Eukaryota</taxon>
        <taxon>Amoebozoa</taxon>
        <taxon>Discosea</taxon>
        <taxon>Longamoebia</taxon>
        <taxon>Centramoebida</taxon>
        <taxon>Acanthamoebidae</taxon>
        <taxon>Acanthamoeba</taxon>
    </lineage>
</organism>
<dbReference type="EMBL" id="KB008125">
    <property type="protein sequence ID" value="ELR12210.1"/>
    <property type="molecule type" value="Genomic_DNA"/>
</dbReference>
<keyword evidence="2" id="KW-0732">Signal</keyword>
<dbReference type="VEuPathDB" id="AmoebaDB:ACA1_033580"/>
<dbReference type="RefSeq" id="XP_004334223.1">
    <property type="nucleotide sequence ID" value="XM_004334175.1"/>
</dbReference>
<dbReference type="OMA" id="YNFAKGD"/>
<keyword evidence="4" id="KW-1185">Reference proteome</keyword>
<evidence type="ECO:0000313" key="4">
    <source>
        <dbReference type="Proteomes" id="UP000011083"/>
    </source>
</evidence>
<accession>L8GGK8</accession>